<accession>A0A4R2L299</accession>
<comment type="caution">
    <text evidence="1">The sequence shown here is derived from an EMBL/GenBank/DDBJ whole genome shotgun (WGS) entry which is preliminary data.</text>
</comment>
<dbReference type="OrthoDB" id="1424091at2"/>
<dbReference type="InterPro" id="IPR016181">
    <property type="entry name" value="Acyl_CoA_acyltransferase"/>
</dbReference>
<dbReference type="Gene3D" id="3.40.630.30">
    <property type="match status" value="1"/>
</dbReference>
<dbReference type="AlphaFoldDB" id="A0A4R2L299"/>
<gene>
    <name evidence="1" type="ORF">EV688_104142</name>
</gene>
<sequence length="168" mass="18815">MLTLLALTHAPPLKPFVPQDFAVPRQVAIPGFRLQALTLDHAAADYDAIVSSSEHLQGLFGRGWPAGLTTEQHRIDLAWHQKEFERRTSFAYAVLAASEDVLLGCAYVSPGDSSTFDAEVRYWVRSSELASGSQERLGAALADWIEDVWPFINPRYRPRLRSSRARLH</sequence>
<dbReference type="Proteomes" id="UP000294980">
    <property type="component" value="Unassembled WGS sequence"/>
</dbReference>
<name>A0A4R2L299_9GAMM</name>
<evidence type="ECO:0000313" key="2">
    <source>
        <dbReference type="Proteomes" id="UP000294980"/>
    </source>
</evidence>
<dbReference type="SUPFAM" id="SSF55729">
    <property type="entry name" value="Acyl-CoA N-acyltransferases (Nat)"/>
    <property type="match status" value="1"/>
</dbReference>
<evidence type="ECO:0008006" key="3">
    <source>
        <dbReference type="Google" id="ProtNLM"/>
    </source>
</evidence>
<dbReference type="EMBL" id="SLWX01000004">
    <property type="protein sequence ID" value="TCO76688.1"/>
    <property type="molecule type" value="Genomic_DNA"/>
</dbReference>
<organism evidence="1 2">
    <name type="scientific">Chromatocurvus halotolerans</name>
    <dbReference type="NCBI Taxonomy" id="1132028"/>
    <lineage>
        <taxon>Bacteria</taxon>
        <taxon>Pseudomonadati</taxon>
        <taxon>Pseudomonadota</taxon>
        <taxon>Gammaproteobacteria</taxon>
        <taxon>Cellvibrionales</taxon>
        <taxon>Halieaceae</taxon>
        <taxon>Chromatocurvus</taxon>
    </lineage>
</organism>
<reference evidence="1 2" key="1">
    <citation type="submission" date="2019-03" db="EMBL/GenBank/DDBJ databases">
        <title>Genomic Encyclopedia of Type Strains, Phase IV (KMG-IV): sequencing the most valuable type-strain genomes for metagenomic binning, comparative biology and taxonomic classification.</title>
        <authorList>
            <person name="Goeker M."/>
        </authorList>
    </citation>
    <scope>NUCLEOTIDE SEQUENCE [LARGE SCALE GENOMIC DNA]</scope>
    <source>
        <strain evidence="1 2">DSM 23344</strain>
    </source>
</reference>
<dbReference type="RefSeq" id="WP_131917574.1">
    <property type="nucleotide sequence ID" value="NZ_QQSW01000002.1"/>
</dbReference>
<evidence type="ECO:0000313" key="1">
    <source>
        <dbReference type="EMBL" id="TCO76688.1"/>
    </source>
</evidence>
<keyword evidence="2" id="KW-1185">Reference proteome</keyword>
<protein>
    <recommendedName>
        <fullName evidence="3">Acetyltransferase (GNAT) family protein</fullName>
    </recommendedName>
</protein>
<proteinExistence type="predicted"/>